<keyword evidence="2" id="KW-0012">Acyltransferase</keyword>
<reference evidence="2 3" key="1">
    <citation type="journal article" date="2019" name="Int. J. Syst. Evol. Microbiol.">
        <title>The Global Catalogue of Microorganisms (GCM) 10K type strain sequencing project: providing services to taxonomists for standard genome sequencing and annotation.</title>
        <authorList>
            <consortium name="The Broad Institute Genomics Platform"/>
            <consortium name="The Broad Institute Genome Sequencing Center for Infectious Disease"/>
            <person name="Wu L."/>
            <person name="Ma J."/>
        </authorList>
    </citation>
    <scope>NUCLEOTIDE SEQUENCE [LARGE SCALE GENOMIC DNA]</scope>
    <source>
        <strain evidence="2 3">CGMCC 1.10387</strain>
    </source>
</reference>
<evidence type="ECO:0000313" key="2">
    <source>
        <dbReference type="EMBL" id="MFD1686083.1"/>
    </source>
</evidence>
<name>A0ABD6DYZ3_9EURY</name>
<keyword evidence="3" id="KW-1185">Reference proteome</keyword>
<comment type="caution">
    <text evidence="2">The sequence shown here is derived from an EMBL/GenBank/DDBJ whole genome shotgun (WGS) entry which is preliminary data.</text>
</comment>
<protein>
    <submittedName>
        <fullName evidence="2">GNAT family N-acetyltransferase</fullName>
        <ecNumber evidence="2">2.3.1.-</ecNumber>
    </submittedName>
</protein>
<dbReference type="GO" id="GO:0016746">
    <property type="term" value="F:acyltransferase activity"/>
    <property type="evidence" value="ECO:0007669"/>
    <property type="project" value="UniProtKB-KW"/>
</dbReference>
<sequence>MTTVEYVDDPRSYADGIRRLLAAAEDEFVPPLSARQGTTQTDGLDEQRNDALDEYYEQCIDQSFVLAHDGDEVVGFLSFRPDYAIDELGACTPSDYVSTIIVAPEHRRKGYARKLYRELLTDLPEGLREPYVTTRTWDSNDRHLDLLEELGFELLTRIEDDRGEGIDTVYYGIAVEEFER</sequence>
<feature type="domain" description="N-acetyltransferase" evidence="1">
    <location>
        <begin position="18"/>
        <end position="176"/>
    </location>
</feature>
<dbReference type="RefSeq" id="WP_256308710.1">
    <property type="nucleotide sequence ID" value="NZ_JANHAW010000003.1"/>
</dbReference>
<dbReference type="SUPFAM" id="SSF55729">
    <property type="entry name" value="Acyl-CoA N-acyltransferases (Nat)"/>
    <property type="match status" value="1"/>
</dbReference>
<dbReference type="EC" id="2.3.1.-" evidence="2"/>
<dbReference type="Gene3D" id="3.40.630.30">
    <property type="match status" value="1"/>
</dbReference>
<gene>
    <name evidence="2" type="ORF">ACFSAS_10715</name>
</gene>
<evidence type="ECO:0000313" key="3">
    <source>
        <dbReference type="Proteomes" id="UP001597092"/>
    </source>
</evidence>
<accession>A0ABD6DYZ3</accession>
<dbReference type="Pfam" id="PF00583">
    <property type="entry name" value="Acetyltransf_1"/>
    <property type="match status" value="1"/>
</dbReference>
<dbReference type="InterPro" id="IPR016181">
    <property type="entry name" value="Acyl_CoA_acyltransferase"/>
</dbReference>
<evidence type="ECO:0000259" key="1">
    <source>
        <dbReference type="PROSITE" id="PS51186"/>
    </source>
</evidence>
<dbReference type="InterPro" id="IPR000182">
    <property type="entry name" value="GNAT_dom"/>
</dbReference>
<keyword evidence="2" id="KW-0808">Transferase</keyword>
<dbReference type="Proteomes" id="UP001597092">
    <property type="component" value="Unassembled WGS sequence"/>
</dbReference>
<dbReference type="AlphaFoldDB" id="A0ABD6DYZ3"/>
<organism evidence="2 3">
    <name type="scientific">Halobellus litoreus</name>
    <dbReference type="NCBI Taxonomy" id="755310"/>
    <lineage>
        <taxon>Archaea</taxon>
        <taxon>Methanobacteriati</taxon>
        <taxon>Methanobacteriota</taxon>
        <taxon>Stenosarchaea group</taxon>
        <taxon>Halobacteria</taxon>
        <taxon>Halobacteriales</taxon>
        <taxon>Haloferacaceae</taxon>
        <taxon>Halobellus</taxon>
    </lineage>
</organism>
<dbReference type="PROSITE" id="PS51186">
    <property type="entry name" value="GNAT"/>
    <property type="match status" value="1"/>
</dbReference>
<dbReference type="EMBL" id="JBHUDP010000003">
    <property type="protein sequence ID" value="MFD1686083.1"/>
    <property type="molecule type" value="Genomic_DNA"/>
</dbReference>
<proteinExistence type="predicted"/>
<dbReference type="CDD" id="cd04301">
    <property type="entry name" value="NAT_SF"/>
    <property type="match status" value="1"/>
</dbReference>